<organism evidence="7 8">
    <name type="scientific">Brachionus calyciflorus</name>
    <dbReference type="NCBI Taxonomy" id="104777"/>
    <lineage>
        <taxon>Eukaryota</taxon>
        <taxon>Metazoa</taxon>
        <taxon>Spiralia</taxon>
        <taxon>Gnathifera</taxon>
        <taxon>Rotifera</taxon>
        <taxon>Eurotatoria</taxon>
        <taxon>Monogononta</taxon>
        <taxon>Pseudotrocha</taxon>
        <taxon>Ploima</taxon>
        <taxon>Brachionidae</taxon>
        <taxon>Brachionus</taxon>
    </lineage>
</organism>
<name>A0A813W6R4_9BILA</name>
<feature type="transmembrane region" description="Helical" evidence="6">
    <location>
        <begin position="46"/>
        <end position="66"/>
    </location>
</feature>
<dbReference type="PANTHER" id="PTHR10057:SF0">
    <property type="entry name" value="TRANSLOCATOR PROTEIN"/>
    <property type="match status" value="1"/>
</dbReference>
<evidence type="ECO:0000256" key="2">
    <source>
        <dbReference type="ARBA" id="ARBA00007524"/>
    </source>
</evidence>
<dbReference type="PANTHER" id="PTHR10057">
    <property type="entry name" value="PERIPHERAL-TYPE BENZODIAZEPINE RECEPTOR"/>
    <property type="match status" value="1"/>
</dbReference>
<evidence type="ECO:0008006" key="9">
    <source>
        <dbReference type="Google" id="ProtNLM"/>
    </source>
</evidence>
<reference evidence="7" key="1">
    <citation type="submission" date="2021-02" db="EMBL/GenBank/DDBJ databases">
        <authorList>
            <person name="Nowell W R."/>
        </authorList>
    </citation>
    <scope>NUCLEOTIDE SEQUENCE</scope>
    <source>
        <strain evidence="7">Ploen Becks lab</strain>
    </source>
</reference>
<evidence type="ECO:0000313" key="7">
    <source>
        <dbReference type="EMBL" id="CAF0853189.1"/>
    </source>
</evidence>
<keyword evidence="3 6" id="KW-0812">Transmembrane</keyword>
<feature type="transmembrane region" description="Helical" evidence="6">
    <location>
        <begin position="6"/>
        <end position="25"/>
    </location>
</feature>
<dbReference type="InterPro" id="IPR038330">
    <property type="entry name" value="TspO/MBR-related_sf"/>
</dbReference>
<feature type="transmembrane region" description="Helical" evidence="6">
    <location>
        <begin position="103"/>
        <end position="123"/>
    </location>
</feature>
<comment type="similarity">
    <text evidence="2">Belongs to the TspO/BZRP family.</text>
</comment>
<gene>
    <name evidence="7" type="ORF">OXX778_LOCUS9058</name>
</gene>
<proteinExistence type="inferred from homology"/>
<dbReference type="Pfam" id="PF03073">
    <property type="entry name" value="TspO_MBR"/>
    <property type="match status" value="1"/>
</dbReference>
<dbReference type="CDD" id="cd15904">
    <property type="entry name" value="TSPO_MBR"/>
    <property type="match status" value="1"/>
</dbReference>
<dbReference type="Gene3D" id="1.20.1260.100">
    <property type="entry name" value="TspO/MBR protein"/>
    <property type="match status" value="1"/>
</dbReference>
<keyword evidence="5 6" id="KW-0472">Membrane</keyword>
<protein>
    <recommendedName>
        <fullName evidence="9">Translocator protein</fullName>
    </recommendedName>
</protein>
<sequence>MSIVQAIGLSVLPNLGGIAGSYFTRKSIKTWYESLDKPSWRPPNRLFAPVWTTLYSSIGYASFLILRDGVGSSRNLALGLYGTQLALNWAWTPLFFHYHKLGLATVEIGLLTANIAACIYAFYPINKTAAYLLLPYLAWVSFASALTYNIWKQKERFSREHLMLSHECEFSPGTQQTDHLEYSRSSADQDLPLSNEMRS</sequence>
<evidence type="ECO:0000256" key="1">
    <source>
        <dbReference type="ARBA" id="ARBA00004141"/>
    </source>
</evidence>
<accession>A0A813W6R4</accession>
<dbReference type="AlphaFoldDB" id="A0A813W6R4"/>
<keyword evidence="4 6" id="KW-1133">Transmembrane helix</keyword>
<feature type="transmembrane region" description="Helical" evidence="6">
    <location>
        <begin position="78"/>
        <end position="96"/>
    </location>
</feature>
<dbReference type="OrthoDB" id="8841220at2759"/>
<comment type="subcellular location">
    <subcellularLocation>
        <location evidence="1">Membrane</location>
        <topology evidence="1">Multi-pass membrane protein</topology>
    </subcellularLocation>
</comment>
<comment type="caution">
    <text evidence="7">The sequence shown here is derived from an EMBL/GenBank/DDBJ whole genome shotgun (WGS) entry which is preliminary data.</text>
</comment>
<dbReference type="GO" id="GO:0005741">
    <property type="term" value="C:mitochondrial outer membrane"/>
    <property type="evidence" value="ECO:0007669"/>
    <property type="project" value="TreeGrafter"/>
</dbReference>
<dbReference type="GO" id="GO:0033013">
    <property type="term" value="P:tetrapyrrole metabolic process"/>
    <property type="evidence" value="ECO:0007669"/>
    <property type="project" value="UniProtKB-ARBA"/>
</dbReference>
<keyword evidence="8" id="KW-1185">Reference proteome</keyword>
<feature type="transmembrane region" description="Helical" evidence="6">
    <location>
        <begin position="129"/>
        <end position="151"/>
    </location>
</feature>
<dbReference type="InterPro" id="IPR004307">
    <property type="entry name" value="TspO_MBR"/>
</dbReference>
<dbReference type="EMBL" id="CAJNOC010001306">
    <property type="protein sequence ID" value="CAF0853189.1"/>
    <property type="molecule type" value="Genomic_DNA"/>
</dbReference>
<dbReference type="Proteomes" id="UP000663879">
    <property type="component" value="Unassembled WGS sequence"/>
</dbReference>
<evidence type="ECO:0000256" key="5">
    <source>
        <dbReference type="ARBA" id="ARBA00023136"/>
    </source>
</evidence>
<evidence type="ECO:0000313" key="8">
    <source>
        <dbReference type="Proteomes" id="UP000663879"/>
    </source>
</evidence>
<evidence type="ECO:0000256" key="3">
    <source>
        <dbReference type="ARBA" id="ARBA00022692"/>
    </source>
</evidence>
<dbReference type="FunFam" id="1.20.1260.100:FF:000001">
    <property type="entry name" value="translocator protein 2"/>
    <property type="match status" value="1"/>
</dbReference>
<evidence type="ECO:0000256" key="6">
    <source>
        <dbReference type="SAM" id="Phobius"/>
    </source>
</evidence>
<evidence type="ECO:0000256" key="4">
    <source>
        <dbReference type="ARBA" id="ARBA00022989"/>
    </source>
</evidence>